<dbReference type="Proteomes" id="UP000070394">
    <property type="component" value="Unassembled WGS sequence"/>
</dbReference>
<organism evidence="1 2">
    <name type="scientific">Lachnoanaerobaculum saburreum</name>
    <dbReference type="NCBI Taxonomy" id="467210"/>
    <lineage>
        <taxon>Bacteria</taxon>
        <taxon>Bacillati</taxon>
        <taxon>Bacillota</taxon>
        <taxon>Clostridia</taxon>
        <taxon>Lachnospirales</taxon>
        <taxon>Lachnospiraceae</taxon>
        <taxon>Lachnoanaerobaculum</taxon>
    </lineage>
</organism>
<dbReference type="EMBL" id="LSDA01000011">
    <property type="protein sequence ID" value="KXB60685.1"/>
    <property type="molecule type" value="Genomic_DNA"/>
</dbReference>
<name>A0A133ZZ25_9FIRM</name>
<dbReference type="Gene3D" id="6.10.320.10">
    <property type="match status" value="1"/>
</dbReference>
<dbReference type="PATRIC" id="fig|467210.3.peg.461"/>
<gene>
    <name evidence="1" type="ORF">HMPREF1866_00466</name>
</gene>
<dbReference type="InterPro" id="IPR047741">
    <property type="entry name" value="DIP1984-like"/>
</dbReference>
<keyword evidence="2" id="KW-1185">Reference proteome</keyword>
<evidence type="ECO:0000313" key="2">
    <source>
        <dbReference type="Proteomes" id="UP000070394"/>
    </source>
</evidence>
<protein>
    <recommendedName>
        <fullName evidence="3">Septicolysin</fullName>
    </recommendedName>
</protein>
<dbReference type="CDD" id="cd12208">
    <property type="entry name" value="DIP1984-like"/>
    <property type="match status" value="1"/>
</dbReference>
<dbReference type="NCBIfam" id="NF038048">
    <property type="entry name" value="DIP1984_fam"/>
    <property type="match status" value="1"/>
</dbReference>
<dbReference type="STRING" id="467210.HMPREF1866_00466"/>
<sequence>MRLAVALQERADLNIKIDDLKDRLERNVLVQEGEEPTEEPTALKKELDSCIERLSYLIAAINKTNCETFIDGKSVTQLLARKDALSVKVSAYRDTVYTGNSNTKRARNTEIKIMPAIDVKAWQKETDLISKEIRLIDNKIQETNWTTELIE</sequence>
<dbReference type="Pfam" id="PF20935">
    <property type="entry name" value="DUF6847"/>
    <property type="match status" value="1"/>
</dbReference>
<reference evidence="2" key="1">
    <citation type="submission" date="2016-01" db="EMBL/GenBank/DDBJ databases">
        <authorList>
            <person name="Mitreva M."/>
            <person name="Pepin K.H."/>
            <person name="Mihindukulasuriya K.A."/>
            <person name="Fulton R."/>
            <person name="Fronick C."/>
            <person name="O'Laughlin M."/>
            <person name="Miner T."/>
            <person name="Herter B."/>
            <person name="Rosa B.A."/>
            <person name="Cordes M."/>
            <person name="Tomlinson C."/>
            <person name="Wollam A."/>
            <person name="Palsikar V.B."/>
            <person name="Mardis E.R."/>
            <person name="Wilson R.K."/>
        </authorList>
    </citation>
    <scope>NUCLEOTIDE SEQUENCE [LARGE SCALE GENOMIC DNA]</scope>
    <source>
        <strain evidence="2">DNF00896</strain>
    </source>
</reference>
<accession>A0A133ZZ25</accession>
<dbReference type="RefSeq" id="WP_060930425.1">
    <property type="nucleotide sequence ID" value="NZ_KQ959775.1"/>
</dbReference>
<evidence type="ECO:0008006" key="3">
    <source>
        <dbReference type="Google" id="ProtNLM"/>
    </source>
</evidence>
<dbReference type="OrthoDB" id="3730241at2"/>
<evidence type="ECO:0000313" key="1">
    <source>
        <dbReference type="EMBL" id="KXB60685.1"/>
    </source>
</evidence>
<comment type="caution">
    <text evidence="1">The sequence shown here is derived from an EMBL/GenBank/DDBJ whole genome shotgun (WGS) entry which is preliminary data.</text>
</comment>
<proteinExistence type="predicted"/>
<dbReference type="AlphaFoldDB" id="A0A133ZZ25"/>